<feature type="compositionally biased region" description="Polar residues" evidence="1">
    <location>
        <begin position="25"/>
        <end position="34"/>
    </location>
</feature>
<evidence type="ECO:0000313" key="3">
    <source>
        <dbReference type="Proteomes" id="UP000754883"/>
    </source>
</evidence>
<dbReference type="AlphaFoldDB" id="A0A9N9Y144"/>
<reference evidence="3" key="1">
    <citation type="submission" date="2019-06" db="EMBL/GenBank/DDBJ databases">
        <authorList>
            <person name="Broberg M."/>
        </authorList>
    </citation>
    <scope>NUCLEOTIDE SEQUENCE [LARGE SCALE GENOMIC DNA]</scope>
</reference>
<proteinExistence type="predicted"/>
<evidence type="ECO:0000313" key="2">
    <source>
        <dbReference type="EMBL" id="CAG9983275.1"/>
    </source>
</evidence>
<feature type="compositionally biased region" description="Polar residues" evidence="1">
    <location>
        <begin position="91"/>
        <end position="110"/>
    </location>
</feature>
<dbReference type="EMBL" id="CABFNO020001361">
    <property type="protein sequence ID" value="CAG9983275.1"/>
    <property type="molecule type" value="Genomic_DNA"/>
</dbReference>
<evidence type="ECO:0000256" key="1">
    <source>
        <dbReference type="SAM" id="MobiDB-lite"/>
    </source>
</evidence>
<reference evidence="2 3" key="2">
    <citation type="submission" date="2021-10" db="EMBL/GenBank/DDBJ databases">
        <authorList>
            <person name="Piombo E."/>
        </authorList>
    </citation>
    <scope>NUCLEOTIDE SEQUENCE [LARGE SCALE GENOMIC DNA]</scope>
</reference>
<protein>
    <submittedName>
        <fullName evidence="2">Uncharacterized protein</fullName>
    </submittedName>
</protein>
<dbReference type="Proteomes" id="UP000754883">
    <property type="component" value="Unassembled WGS sequence"/>
</dbReference>
<feature type="compositionally biased region" description="Basic and acidic residues" evidence="1">
    <location>
        <begin position="70"/>
        <end position="88"/>
    </location>
</feature>
<keyword evidence="3" id="KW-1185">Reference proteome</keyword>
<sequence length="143" mass="15514">MPDDLVLVRKTLQSQPETVIAGRNETIQQDNPGPQTEGKAVDSSDCDLFLDNNVDKYSLILRGGDLAAKPAEEPAAKPAEEPAAKPAERPQNPSTQSRFTMSVEGNTLRNGSMLIVGPGADLKSVLEARIEMAKLRKEEMARK</sequence>
<name>A0A9N9Y144_9HYPO</name>
<accession>A0A9N9Y144</accession>
<feature type="region of interest" description="Disordered" evidence="1">
    <location>
        <begin position="69"/>
        <end position="115"/>
    </location>
</feature>
<dbReference type="OrthoDB" id="5146427at2759"/>
<comment type="caution">
    <text evidence="2">The sequence shown here is derived from an EMBL/GenBank/DDBJ whole genome shotgun (WGS) entry which is preliminary data.</text>
</comment>
<organism evidence="2 3">
    <name type="scientific">Clonostachys byssicola</name>
    <dbReference type="NCBI Taxonomy" id="160290"/>
    <lineage>
        <taxon>Eukaryota</taxon>
        <taxon>Fungi</taxon>
        <taxon>Dikarya</taxon>
        <taxon>Ascomycota</taxon>
        <taxon>Pezizomycotina</taxon>
        <taxon>Sordariomycetes</taxon>
        <taxon>Hypocreomycetidae</taxon>
        <taxon>Hypocreales</taxon>
        <taxon>Bionectriaceae</taxon>
        <taxon>Clonostachys</taxon>
    </lineage>
</organism>
<feature type="region of interest" description="Disordered" evidence="1">
    <location>
        <begin position="17"/>
        <end position="42"/>
    </location>
</feature>
<gene>
    <name evidence="2" type="ORF">CBYS24578_00010282</name>
</gene>